<evidence type="ECO:0000313" key="10">
    <source>
        <dbReference type="Proteomes" id="UP001149165"/>
    </source>
</evidence>
<dbReference type="GO" id="GO:0005351">
    <property type="term" value="F:carbohydrate:proton symporter activity"/>
    <property type="evidence" value="ECO:0007669"/>
    <property type="project" value="TreeGrafter"/>
</dbReference>
<feature type="transmembrane region" description="Helical" evidence="7">
    <location>
        <begin position="77"/>
        <end position="97"/>
    </location>
</feature>
<reference evidence="9" key="2">
    <citation type="journal article" date="2023" name="IMA Fungus">
        <title>Comparative genomic study of the Penicillium genus elucidates a diverse pangenome and 15 lateral gene transfer events.</title>
        <authorList>
            <person name="Petersen C."/>
            <person name="Sorensen T."/>
            <person name="Nielsen M.R."/>
            <person name="Sondergaard T.E."/>
            <person name="Sorensen J.L."/>
            <person name="Fitzpatrick D.A."/>
            <person name="Frisvad J.C."/>
            <person name="Nielsen K.L."/>
        </authorList>
    </citation>
    <scope>NUCLEOTIDE SEQUENCE</scope>
    <source>
        <strain evidence="9">IBT 30069</strain>
    </source>
</reference>
<keyword evidence="5 7" id="KW-1133">Transmembrane helix</keyword>
<dbReference type="InterPro" id="IPR036259">
    <property type="entry name" value="MFS_trans_sf"/>
</dbReference>
<dbReference type="InterPro" id="IPR005829">
    <property type="entry name" value="Sugar_transporter_CS"/>
</dbReference>
<dbReference type="PANTHER" id="PTHR48022:SF30">
    <property type="entry name" value="MAJOR FACILITATOR SUPERFAMILY (MFS) PROFILE DOMAIN-CONTAINING PROTEIN"/>
    <property type="match status" value="1"/>
</dbReference>
<dbReference type="InterPro" id="IPR003663">
    <property type="entry name" value="Sugar/inositol_transpt"/>
</dbReference>
<dbReference type="OrthoDB" id="6612291at2759"/>
<dbReference type="PROSITE" id="PS50850">
    <property type="entry name" value="MFS"/>
    <property type="match status" value="1"/>
</dbReference>
<dbReference type="GO" id="GO:0016020">
    <property type="term" value="C:membrane"/>
    <property type="evidence" value="ECO:0007669"/>
    <property type="project" value="UniProtKB-SubCell"/>
</dbReference>
<accession>A0A9W9KHL0</accession>
<feature type="transmembrane region" description="Helical" evidence="7">
    <location>
        <begin position="284"/>
        <end position="306"/>
    </location>
</feature>
<evidence type="ECO:0000259" key="8">
    <source>
        <dbReference type="PROSITE" id="PS50850"/>
    </source>
</evidence>
<comment type="subcellular location">
    <subcellularLocation>
        <location evidence="1">Membrane</location>
        <topology evidence="1">Multi-pass membrane protein</topology>
    </subcellularLocation>
</comment>
<gene>
    <name evidence="9" type="ORF">N7456_002801</name>
</gene>
<sequence>MGSVSNEPEKDEAAVDVHSIKEHAQETSLINILVVATACLGGFLYGFAANALSGSLSQTTFIAKFLSTEDATSIEDGMLSGFLGGALVGAIIQAPLANKFGRRLANQAAAVIVIISGALQAGSVDVKMFIVARVICGIGSGMVFANTPVYMSEVSPPHTRGMLVGLHGVGTVTAYILCAVCALAFSFVESSIQWRLIFIVLTGLGVLHLISLSFIPESPRWLTEKGRDDEAKAVLEYLHRTKRDPRATFAHAEAQQIKAQVQVEKDTPRGYIHILSTPSHRKRALCSILLWVMGQGTGITVIANLIPTLMGTLGFGTTMQLGLGVVWTVCAVIGCGINVLLLDRVGRVKLLVVGGFGSAIIIGTMAALEEYYLTTTYRPGINAAVALYFIFGAFFTSTIECTAYVYGSEIWPTHLRSEGSTITFGSFFGNAVAYSAPVTMALASIGWKYYMVFVAVTVASTVVIIFYFPETMGLSLEEINSKFGDKVEMELQDALAAEDVSSDSTSV</sequence>
<evidence type="ECO:0000256" key="3">
    <source>
        <dbReference type="ARBA" id="ARBA00022448"/>
    </source>
</evidence>
<dbReference type="AlphaFoldDB" id="A0A9W9KHL0"/>
<comment type="similarity">
    <text evidence="2">Belongs to the major facilitator superfamily. Sugar transporter (TC 2.A.1.1) family.</text>
</comment>
<feature type="transmembrane region" description="Helical" evidence="7">
    <location>
        <begin position="104"/>
        <end position="122"/>
    </location>
</feature>
<name>A0A9W9KHL0_9EURO</name>
<evidence type="ECO:0000256" key="4">
    <source>
        <dbReference type="ARBA" id="ARBA00022692"/>
    </source>
</evidence>
<reference evidence="9" key="1">
    <citation type="submission" date="2022-11" db="EMBL/GenBank/DDBJ databases">
        <authorList>
            <person name="Petersen C."/>
        </authorList>
    </citation>
    <scope>NUCLEOTIDE SEQUENCE</scope>
    <source>
        <strain evidence="9">IBT 30069</strain>
    </source>
</reference>
<feature type="transmembrane region" description="Helical" evidence="7">
    <location>
        <begin position="380"/>
        <end position="407"/>
    </location>
</feature>
<keyword evidence="10" id="KW-1185">Reference proteome</keyword>
<feature type="transmembrane region" description="Helical" evidence="7">
    <location>
        <begin position="163"/>
        <end position="188"/>
    </location>
</feature>
<feature type="transmembrane region" description="Helical" evidence="7">
    <location>
        <begin position="449"/>
        <end position="468"/>
    </location>
</feature>
<organism evidence="9 10">
    <name type="scientific">Penicillium angulare</name>
    <dbReference type="NCBI Taxonomy" id="116970"/>
    <lineage>
        <taxon>Eukaryota</taxon>
        <taxon>Fungi</taxon>
        <taxon>Dikarya</taxon>
        <taxon>Ascomycota</taxon>
        <taxon>Pezizomycotina</taxon>
        <taxon>Eurotiomycetes</taxon>
        <taxon>Eurotiomycetidae</taxon>
        <taxon>Eurotiales</taxon>
        <taxon>Aspergillaceae</taxon>
        <taxon>Penicillium</taxon>
    </lineage>
</organism>
<feature type="transmembrane region" description="Helical" evidence="7">
    <location>
        <begin position="128"/>
        <end position="151"/>
    </location>
</feature>
<proteinExistence type="inferred from homology"/>
<dbReference type="EMBL" id="JAPQKH010000003">
    <property type="protein sequence ID" value="KAJ5106126.1"/>
    <property type="molecule type" value="Genomic_DNA"/>
</dbReference>
<dbReference type="Proteomes" id="UP001149165">
    <property type="component" value="Unassembled WGS sequence"/>
</dbReference>
<feature type="domain" description="Major facilitator superfamily (MFS) profile" evidence="8">
    <location>
        <begin position="34"/>
        <end position="472"/>
    </location>
</feature>
<evidence type="ECO:0000256" key="5">
    <source>
        <dbReference type="ARBA" id="ARBA00022989"/>
    </source>
</evidence>
<dbReference type="InterPro" id="IPR005828">
    <property type="entry name" value="MFS_sugar_transport-like"/>
</dbReference>
<keyword evidence="4 7" id="KW-0812">Transmembrane</keyword>
<evidence type="ECO:0000256" key="1">
    <source>
        <dbReference type="ARBA" id="ARBA00004141"/>
    </source>
</evidence>
<feature type="transmembrane region" description="Helical" evidence="7">
    <location>
        <begin position="348"/>
        <end position="368"/>
    </location>
</feature>
<dbReference type="Pfam" id="PF00083">
    <property type="entry name" value="Sugar_tr"/>
    <property type="match status" value="1"/>
</dbReference>
<evidence type="ECO:0000256" key="7">
    <source>
        <dbReference type="SAM" id="Phobius"/>
    </source>
</evidence>
<evidence type="ECO:0000313" key="9">
    <source>
        <dbReference type="EMBL" id="KAJ5106126.1"/>
    </source>
</evidence>
<feature type="transmembrane region" description="Helical" evidence="7">
    <location>
        <begin position="194"/>
        <end position="215"/>
    </location>
</feature>
<dbReference type="PANTHER" id="PTHR48022">
    <property type="entry name" value="PLASTIDIC GLUCOSE TRANSPORTER 4"/>
    <property type="match status" value="1"/>
</dbReference>
<keyword evidence="3" id="KW-0813">Transport</keyword>
<keyword evidence="6 7" id="KW-0472">Membrane</keyword>
<evidence type="ECO:0000256" key="2">
    <source>
        <dbReference type="ARBA" id="ARBA00010992"/>
    </source>
</evidence>
<feature type="transmembrane region" description="Helical" evidence="7">
    <location>
        <begin position="419"/>
        <end position="443"/>
    </location>
</feature>
<feature type="transmembrane region" description="Helical" evidence="7">
    <location>
        <begin position="29"/>
        <end position="48"/>
    </location>
</feature>
<comment type="caution">
    <text evidence="9">The sequence shown here is derived from an EMBL/GenBank/DDBJ whole genome shotgun (WGS) entry which is preliminary data.</text>
</comment>
<feature type="transmembrane region" description="Helical" evidence="7">
    <location>
        <begin position="318"/>
        <end position="341"/>
    </location>
</feature>
<dbReference type="InterPro" id="IPR050360">
    <property type="entry name" value="MFS_Sugar_Transporters"/>
</dbReference>
<dbReference type="SUPFAM" id="SSF103473">
    <property type="entry name" value="MFS general substrate transporter"/>
    <property type="match status" value="1"/>
</dbReference>
<dbReference type="InterPro" id="IPR020846">
    <property type="entry name" value="MFS_dom"/>
</dbReference>
<dbReference type="PROSITE" id="PS00217">
    <property type="entry name" value="SUGAR_TRANSPORT_2"/>
    <property type="match status" value="1"/>
</dbReference>
<dbReference type="PRINTS" id="PR00171">
    <property type="entry name" value="SUGRTRNSPORT"/>
</dbReference>
<protein>
    <recommendedName>
        <fullName evidence="8">Major facilitator superfamily (MFS) profile domain-containing protein</fullName>
    </recommendedName>
</protein>
<evidence type="ECO:0000256" key="6">
    <source>
        <dbReference type="ARBA" id="ARBA00023136"/>
    </source>
</evidence>
<dbReference type="Gene3D" id="1.20.1250.20">
    <property type="entry name" value="MFS general substrate transporter like domains"/>
    <property type="match status" value="1"/>
</dbReference>